<dbReference type="AlphaFoldDB" id="X1V575"/>
<organism evidence="1">
    <name type="scientific">marine sediment metagenome</name>
    <dbReference type="NCBI Taxonomy" id="412755"/>
    <lineage>
        <taxon>unclassified sequences</taxon>
        <taxon>metagenomes</taxon>
        <taxon>ecological metagenomes</taxon>
    </lineage>
</organism>
<dbReference type="EMBL" id="BARW01018507">
    <property type="protein sequence ID" value="GAI99769.1"/>
    <property type="molecule type" value="Genomic_DNA"/>
</dbReference>
<comment type="caution">
    <text evidence="1">The sequence shown here is derived from an EMBL/GenBank/DDBJ whole genome shotgun (WGS) entry which is preliminary data.</text>
</comment>
<protein>
    <submittedName>
        <fullName evidence="1">Uncharacterized protein</fullName>
    </submittedName>
</protein>
<sequence length="55" mass="6218">MQITQVQVGNVLYPLTEGQPLPINVGETVKVFYAFKYKLPVAGGVRIWASLYRYT</sequence>
<proteinExistence type="predicted"/>
<accession>X1V575</accession>
<gene>
    <name evidence="1" type="ORF">S12H4_31677</name>
</gene>
<evidence type="ECO:0000313" key="1">
    <source>
        <dbReference type="EMBL" id="GAI99769.1"/>
    </source>
</evidence>
<name>X1V575_9ZZZZ</name>
<feature type="non-terminal residue" evidence="1">
    <location>
        <position position="55"/>
    </location>
</feature>
<reference evidence="1" key="1">
    <citation type="journal article" date="2014" name="Front. Microbiol.">
        <title>High frequency of phylogenetically diverse reductive dehalogenase-homologous genes in deep subseafloor sedimentary metagenomes.</title>
        <authorList>
            <person name="Kawai M."/>
            <person name="Futagami T."/>
            <person name="Toyoda A."/>
            <person name="Takaki Y."/>
            <person name="Nishi S."/>
            <person name="Hori S."/>
            <person name="Arai W."/>
            <person name="Tsubouchi T."/>
            <person name="Morono Y."/>
            <person name="Uchiyama I."/>
            <person name="Ito T."/>
            <person name="Fujiyama A."/>
            <person name="Inagaki F."/>
            <person name="Takami H."/>
        </authorList>
    </citation>
    <scope>NUCLEOTIDE SEQUENCE</scope>
    <source>
        <strain evidence="1">Expedition CK06-06</strain>
    </source>
</reference>